<dbReference type="STRING" id="243272.MARTH_orf642"/>
<sequence length="125" mass="14896">MKLKYQSSSILADGKTNEIFETDFVDYEEKVSNEFIILDFVDQRNTSHHLEISANEINIQYGQQKIKLIKNERVNTIYRTKVKDFNLDWYLKHVDIGFDEIKFEYDILQETNLITSNIVKLITRK</sequence>
<evidence type="ECO:0000313" key="1">
    <source>
        <dbReference type="EMBL" id="ACF07422.1"/>
    </source>
</evidence>
<dbReference type="AlphaFoldDB" id="B3PN20"/>
<accession>B3PN20</accession>
<gene>
    <name evidence="1" type="ordered locus">MARTH_orf642</name>
</gene>
<dbReference type="EMBL" id="CP001047">
    <property type="protein sequence ID" value="ACF07422.1"/>
    <property type="molecule type" value="Genomic_DNA"/>
</dbReference>
<reference evidence="1 2" key="1">
    <citation type="journal article" date="2008" name="Infect. Immun.">
        <title>Genome of Mycoplasma arthritidis.</title>
        <authorList>
            <person name="Dybvig K."/>
            <person name="Zuhua C."/>
            <person name="Lao P."/>
            <person name="Jordan D.S."/>
            <person name="French C.T."/>
            <person name="Tu A.H."/>
            <person name="Loraine A.E."/>
        </authorList>
    </citation>
    <scope>NUCLEOTIDE SEQUENCE [LARGE SCALE GENOMIC DNA]</scope>
    <source>
        <strain evidence="1 2">158L3-1</strain>
    </source>
</reference>
<dbReference type="Proteomes" id="UP000008812">
    <property type="component" value="Chromosome"/>
</dbReference>
<evidence type="ECO:0000313" key="2">
    <source>
        <dbReference type="Proteomes" id="UP000008812"/>
    </source>
</evidence>
<protein>
    <submittedName>
        <fullName evidence="1">Uncharacterized protein</fullName>
    </submittedName>
</protein>
<keyword evidence="2" id="KW-1185">Reference proteome</keyword>
<dbReference type="HOGENOM" id="CLU_1990143_0_0_14"/>
<organism evidence="1 2">
    <name type="scientific">Metamycoplasma arthritidis (strain 158L3-1)</name>
    <name type="common">Mycoplasma arthritidis</name>
    <dbReference type="NCBI Taxonomy" id="243272"/>
    <lineage>
        <taxon>Bacteria</taxon>
        <taxon>Bacillati</taxon>
        <taxon>Mycoplasmatota</taxon>
        <taxon>Mycoplasmoidales</taxon>
        <taxon>Metamycoplasmataceae</taxon>
        <taxon>Metamycoplasma</taxon>
    </lineage>
</organism>
<dbReference type="eggNOG" id="ENOG5031YIJ">
    <property type="taxonomic scope" value="Bacteria"/>
</dbReference>
<proteinExistence type="predicted"/>
<name>B3PN20_META1</name>
<dbReference type="KEGG" id="mat:MARTH_orf642"/>
<dbReference type="RefSeq" id="WP_012498379.1">
    <property type="nucleotide sequence ID" value="NC_011025.1"/>
</dbReference>